<dbReference type="GO" id="GO:0080090">
    <property type="term" value="P:regulation of primary metabolic process"/>
    <property type="evidence" value="ECO:0007669"/>
    <property type="project" value="UniProtKB-ARBA"/>
</dbReference>
<dbReference type="PROSITE" id="PS50600">
    <property type="entry name" value="ULP_PROTEASE"/>
    <property type="match status" value="1"/>
</dbReference>
<dbReference type="Gene3D" id="3.40.395.10">
    <property type="entry name" value="Adenoviral Proteinase, Chain A"/>
    <property type="match status" value="1"/>
</dbReference>
<dbReference type="InterPro" id="IPR003653">
    <property type="entry name" value="Peptidase_C48_C"/>
</dbReference>
<evidence type="ECO:0000256" key="1">
    <source>
        <dbReference type="ARBA" id="ARBA00005234"/>
    </source>
</evidence>
<evidence type="ECO:0000259" key="5">
    <source>
        <dbReference type="PROSITE" id="PS50600"/>
    </source>
</evidence>
<keyword evidence="3" id="KW-0378">Hydrolase</keyword>
<name>A0A9D4ZD69_ADICA</name>
<dbReference type="OrthoDB" id="1939479at2759"/>
<evidence type="ECO:0000256" key="3">
    <source>
        <dbReference type="ARBA" id="ARBA00022801"/>
    </source>
</evidence>
<protein>
    <recommendedName>
        <fullName evidence="5">Ubiquitin-like protease family profile domain-containing protein</fullName>
    </recommendedName>
</protein>
<dbReference type="FunFam" id="3.40.395.10:FF:000001">
    <property type="entry name" value="Sentrin-specific protease 1"/>
    <property type="match status" value="1"/>
</dbReference>
<dbReference type="Pfam" id="PF02902">
    <property type="entry name" value="Peptidase_C48"/>
    <property type="match status" value="1"/>
</dbReference>
<dbReference type="AlphaFoldDB" id="A0A9D4ZD69"/>
<dbReference type="Proteomes" id="UP000886520">
    <property type="component" value="Chromosome 15"/>
</dbReference>
<sequence length="643" mass="72974">MRFELPLHFECDYPIRTIPLKSNVLCGGFERVLPNAKQRSESYSGIAVVKMGLRARLDAMESHSTAQHWKRQRCFRATSGLASLCSPDGSLAHAPADGYRSILENNYYKQKESLSQFVSSSVVRRSALNPNIGSNKSRFPLDEASTFDPLGIVHFGSHPYDAPASVSAREHHLQDFQLHNDSTSSRMQRQPFPSSEKYSAAETLVDMHGSDPADVRSSLNDVSAAEALVDMHAASSQHAMKAATTCSISREPSTHSGSLRMQQVHRETMSRETLCQAFETSLTLPKTVSAPISVGGIPKQEPLYKQLLEKRHADDARFKELKSKIEVEEALLESLRRTKQALFECKKKESIQLPTSAAFTPLSEEEEEEVCQALNGSNRHEVLVQHEASNIDLSRATLQCLKPGAWLNDEVINLYMELLKERECREQKLYLKCHFFNTFFFNKLYKDARSYDYKAVRRWTTQRKLGYSLLECDKIFVPIHKDIHWCLAVINLREKKLQYLDSLKGQDLNALQALARYIRDEAKDKGAEVVDISSWELDCPKDIPEQMNGCDCGMFMIKYADFLSRGEELKFTQENMEYFRKRTVLELLQLKVVKLMEGGVSTRMLLTEVLCGHETLSFNGISESLTSARVDSTISPFIWALRL</sequence>
<dbReference type="GO" id="GO:0060255">
    <property type="term" value="P:regulation of macromolecule metabolic process"/>
    <property type="evidence" value="ECO:0007669"/>
    <property type="project" value="UniProtKB-ARBA"/>
</dbReference>
<comment type="similarity">
    <text evidence="1">Belongs to the peptidase C48 family.</text>
</comment>
<dbReference type="GO" id="GO:0016926">
    <property type="term" value="P:protein desumoylation"/>
    <property type="evidence" value="ECO:0007669"/>
    <property type="project" value="TreeGrafter"/>
</dbReference>
<feature type="domain" description="Ubiquitin-like protease family profile" evidence="5">
    <location>
        <begin position="391"/>
        <end position="563"/>
    </location>
</feature>
<evidence type="ECO:0000256" key="4">
    <source>
        <dbReference type="ARBA" id="ARBA00022807"/>
    </source>
</evidence>
<organism evidence="6 7">
    <name type="scientific">Adiantum capillus-veneris</name>
    <name type="common">Maidenhair fern</name>
    <dbReference type="NCBI Taxonomy" id="13818"/>
    <lineage>
        <taxon>Eukaryota</taxon>
        <taxon>Viridiplantae</taxon>
        <taxon>Streptophyta</taxon>
        <taxon>Embryophyta</taxon>
        <taxon>Tracheophyta</taxon>
        <taxon>Polypodiopsida</taxon>
        <taxon>Polypodiidae</taxon>
        <taxon>Polypodiales</taxon>
        <taxon>Pteridineae</taxon>
        <taxon>Pteridaceae</taxon>
        <taxon>Vittarioideae</taxon>
        <taxon>Adiantum</taxon>
    </lineage>
</organism>
<dbReference type="PANTHER" id="PTHR12606:SF1">
    <property type="entry name" value="UBIQUITIN-LIKE-SPECIFIC PROTEASE 1A"/>
    <property type="match status" value="1"/>
</dbReference>
<keyword evidence="7" id="KW-1185">Reference proteome</keyword>
<dbReference type="GO" id="GO:0016929">
    <property type="term" value="F:deSUMOylase activity"/>
    <property type="evidence" value="ECO:0007669"/>
    <property type="project" value="TreeGrafter"/>
</dbReference>
<reference evidence="6" key="1">
    <citation type="submission" date="2021-01" db="EMBL/GenBank/DDBJ databases">
        <title>Adiantum capillus-veneris genome.</title>
        <authorList>
            <person name="Fang Y."/>
            <person name="Liao Q."/>
        </authorList>
    </citation>
    <scope>NUCLEOTIDE SEQUENCE</scope>
    <source>
        <strain evidence="6">H3</strain>
        <tissue evidence="6">Leaf</tissue>
    </source>
</reference>
<keyword evidence="2" id="KW-0645">Protease</keyword>
<dbReference type="EMBL" id="JABFUD020000015">
    <property type="protein sequence ID" value="KAI5069130.1"/>
    <property type="molecule type" value="Genomic_DNA"/>
</dbReference>
<keyword evidence="4" id="KW-0788">Thiol protease</keyword>
<proteinExistence type="inferred from homology"/>
<gene>
    <name evidence="6" type="ORF">GOP47_0015431</name>
</gene>
<evidence type="ECO:0000313" key="6">
    <source>
        <dbReference type="EMBL" id="KAI5069130.1"/>
    </source>
</evidence>
<dbReference type="GO" id="GO:0005634">
    <property type="term" value="C:nucleus"/>
    <property type="evidence" value="ECO:0007669"/>
    <property type="project" value="TreeGrafter"/>
</dbReference>
<dbReference type="SUPFAM" id="SSF54001">
    <property type="entry name" value="Cysteine proteinases"/>
    <property type="match status" value="1"/>
</dbReference>
<accession>A0A9D4ZD69</accession>
<evidence type="ECO:0000256" key="2">
    <source>
        <dbReference type="ARBA" id="ARBA00022670"/>
    </source>
</evidence>
<comment type="caution">
    <text evidence="6">The sequence shown here is derived from an EMBL/GenBank/DDBJ whole genome shotgun (WGS) entry which is preliminary data.</text>
</comment>
<dbReference type="InterPro" id="IPR038765">
    <property type="entry name" value="Papain-like_cys_pep_sf"/>
</dbReference>
<evidence type="ECO:0000313" key="7">
    <source>
        <dbReference type="Proteomes" id="UP000886520"/>
    </source>
</evidence>
<dbReference type="PANTHER" id="PTHR12606">
    <property type="entry name" value="SENTRIN/SUMO-SPECIFIC PROTEASE"/>
    <property type="match status" value="1"/>
</dbReference>
<dbReference type="GO" id="GO:0006508">
    <property type="term" value="P:proteolysis"/>
    <property type="evidence" value="ECO:0007669"/>
    <property type="project" value="UniProtKB-KW"/>
</dbReference>